<sequence>MLEQAGLGDRTDTAQHHQRRWKPDDEERRRAELSRLRVLLKSHDMQRNLQTVQQRPAASSTAAVTTTTARPWLLPSPTPPPPVSLPVCALLRGRVRPLLRLRSRFAVSALRQKQQQPIGSAPDPRSQNPAGVEHTIFKAIPRPLAPGGPFALTRGNRRDCYAARDAAAQAEKEGKVAHHHRHGNLGSSGAPPSPPEIMGSYRESWATLHTHTHTHTHTYTHERHSKVPGSPRLLRVRARLDPGGPIGAFWSLLRTALGAAWRATLSRSPVRQTSRPRRAVSPRRRRWRCRHKLFRITSPLCVCALHAQLAFVWLEQLFACPLEGTTVGRGHQSQPLQSPCEPNSWPRRTRLSKELHDSQDKDIPLSSTTCTALLVFPSLAPSSKRFRAAAVGFVTVAHS</sequence>
<feature type="region of interest" description="Disordered" evidence="1">
    <location>
        <begin position="1"/>
        <end position="29"/>
    </location>
</feature>
<feature type="compositionally biased region" description="Basic and acidic residues" evidence="1">
    <location>
        <begin position="9"/>
        <end position="29"/>
    </location>
</feature>
<evidence type="ECO:0000313" key="3">
    <source>
        <dbReference type="Proteomes" id="UP000245956"/>
    </source>
</evidence>
<feature type="region of interest" description="Disordered" evidence="1">
    <location>
        <begin position="110"/>
        <end position="130"/>
    </location>
</feature>
<reference evidence="2 3" key="1">
    <citation type="journal article" date="2016" name="Front. Microbiol.">
        <title>Genome and transcriptome sequences reveal the specific parasitism of the nematophagous Purpureocillium lilacinum 36-1.</title>
        <authorList>
            <person name="Xie J."/>
            <person name="Li S."/>
            <person name="Mo C."/>
            <person name="Xiao X."/>
            <person name="Peng D."/>
            <person name="Wang G."/>
            <person name="Xiao Y."/>
        </authorList>
    </citation>
    <scope>NUCLEOTIDE SEQUENCE [LARGE SCALE GENOMIC DNA]</scope>
    <source>
        <strain evidence="2 3">36-1</strain>
    </source>
</reference>
<dbReference type="Proteomes" id="UP000245956">
    <property type="component" value="Unassembled WGS sequence"/>
</dbReference>
<evidence type="ECO:0000256" key="1">
    <source>
        <dbReference type="SAM" id="MobiDB-lite"/>
    </source>
</evidence>
<protein>
    <submittedName>
        <fullName evidence="2">Uncharacterized protein</fullName>
    </submittedName>
</protein>
<dbReference type="EMBL" id="LCWV01000003">
    <property type="protein sequence ID" value="PWI74553.1"/>
    <property type="molecule type" value="Genomic_DNA"/>
</dbReference>
<dbReference type="AlphaFoldDB" id="A0A2U3EJ84"/>
<comment type="caution">
    <text evidence="2">The sequence shown here is derived from an EMBL/GenBank/DDBJ whole genome shotgun (WGS) entry which is preliminary data.</text>
</comment>
<proteinExistence type="predicted"/>
<feature type="region of interest" description="Disordered" evidence="1">
    <location>
        <begin position="165"/>
        <end position="194"/>
    </location>
</feature>
<organism evidence="2 3">
    <name type="scientific">Purpureocillium lilacinum</name>
    <name type="common">Paecilomyces lilacinus</name>
    <dbReference type="NCBI Taxonomy" id="33203"/>
    <lineage>
        <taxon>Eukaryota</taxon>
        <taxon>Fungi</taxon>
        <taxon>Dikarya</taxon>
        <taxon>Ascomycota</taxon>
        <taxon>Pezizomycotina</taxon>
        <taxon>Sordariomycetes</taxon>
        <taxon>Hypocreomycetidae</taxon>
        <taxon>Hypocreales</taxon>
        <taxon>Ophiocordycipitaceae</taxon>
        <taxon>Purpureocillium</taxon>
    </lineage>
</organism>
<gene>
    <name evidence="2" type="ORF">PCL_07867</name>
</gene>
<evidence type="ECO:0000313" key="2">
    <source>
        <dbReference type="EMBL" id="PWI74553.1"/>
    </source>
</evidence>
<name>A0A2U3EJ84_PURLI</name>
<accession>A0A2U3EJ84</accession>